<sequence>MSSHAGDSLSPAPYGRACVGCSRAKCKCFFRLHGSECERCHRLGKECVPARVARKRKADSPPPQQQQQQQPQPPSPPYVSVRLEEKLDSLLSILRSHNTEKQTQALAQDAHHLQTHTPKSQSESTPTSQADGTSQFGADSTLSNTSTHTSRNHHADCTPIGDPDLVLDTVNSIIHALRPSSPEHSLSPIHNDVSVHYIPDQRATDQLEMFRRSFIPMFPFVHIKDTMGASELLREKPFLWVVIMCLTTTNVAEQFAMEDTIWHIISRRIVTQHLASLDLLLGIICYGSWSHYFKKDKPFMTMIGQLAVSLAFEMGLHHDPPGIKRRFGSNRIIVRDTPSQEKRTLEERRTILGVFHLTSAAWSSHRKIQVLSWTPYMANSLRILGESGESDWDYLLATQVKCQIITNQLTCSPNDQPVESAESSKSSSAMLVTYLLQQLNEIRQNLPPELHANRCAKYYLYNAELKVRESILTRLSPQQKTGPTQFRTLQDLNSLLTCAESWLTAWLEMPLVDWLGITVDTFAQFTHCVIVLFKLTVLDEPGWDMEEVRRRADVFAILDRSCEIVENIPTAVGMKDIEEGSRRGLFFKTADLFRAIKALIMAEMGPDVLNSAGLLQPPHNNSTKDDGLVGSIEFDQDPPSSDDAMLSISDDPWLLDIWGSSWDSLPEDSFNLSFPDI</sequence>
<dbReference type="PROSITE" id="PS00463">
    <property type="entry name" value="ZN2_CY6_FUNGAL_1"/>
    <property type="match status" value="1"/>
</dbReference>
<evidence type="ECO:0000256" key="6">
    <source>
        <dbReference type="SAM" id="MobiDB-lite"/>
    </source>
</evidence>
<feature type="region of interest" description="Disordered" evidence="6">
    <location>
        <begin position="101"/>
        <end position="159"/>
    </location>
</feature>
<keyword evidence="5" id="KW-0539">Nucleus</keyword>
<evidence type="ECO:0000256" key="3">
    <source>
        <dbReference type="ARBA" id="ARBA00023125"/>
    </source>
</evidence>
<feature type="domain" description="Zn(2)-C6 fungal-type" evidence="7">
    <location>
        <begin position="17"/>
        <end position="47"/>
    </location>
</feature>
<dbReference type="EMBL" id="JAQQWK010000010">
    <property type="protein sequence ID" value="KAK8029892.1"/>
    <property type="molecule type" value="Genomic_DNA"/>
</dbReference>
<dbReference type="InterPro" id="IPR001138">
    <property type="entry name" value="Zn2Cys6_DnaBD"/>
</dbReference>
<dbReference type="InterPro" id="IPR051089">
    <property type="entry name" value="prtT"/>
</dbReference>
<keyword evidence="9" id="KW-1185">Reference proteome</keyword>
<evidence type="ECO:0000256" key="5">
    <source>
        <dbReference type="ARBA" id="ARBA00023242"/>
    </source>
</evidence>
<dbReference type="InterPro" id="IPR036864">
    <property type="entry name" value="Zn2-C6_fun-type_DNA-bd_sf"/>
</dbReference>
<dbReference type="Proteomes" id="UP001444661">
    <property type="component" value="Unassembled WGS sequence"/>
</dbReference>
<keyword evidence="4" id="KW-0804">Transcription</keyword>
<evidence type="ECO:0000313" key="9">
    <source>
        <dbReference type="Proteomes" id="UP001444661"/>
    </source>
</evidence>
<reference evidence="8 9" key="1">
    <citation type="submission" date="2023-01" db="EMBL/GenBank/DDBJ databases">
        <title>Analysis of 21 Apiospora genomes using comparative genomics revels a genus with tremendous synthesis potential of carbohydrate active enzymes and secondary metabolites.</title>
        <authorList>
            <person name="Sorensen T."/>
        </authorList>
    </citation>
    <scope>NUCLEOTIDE SEQUENCE [LARGE SCALE GENOMIC DNA]</scope>
    <source>
        <strain evidence="8 9">CBS 33761</strain>
    </source>
</reference>
<comment type="caution">
    <text evidence="8">The sequence shown here is derived from an EMBL/GenBank/DDBJ whole genome shotgun (WGS) entry which is preliminary data.</text>
</comment>
<protein>
    <recommendedName>
        <fullName evidence="7">Zn(2)-C6 fungal-type domain-containing protein</fullName>
    </recommendedName>
</protein>
<name>A0ABR1SFR2_9PEZI</name>
<dbReference type="CDD" id="cd12148">
    <property type="entry name" value="fungal_TF_MHR"/>
    <property type="match status" value="1"/>
</dbReference>
<evidence type="ECO:0000313" key="8">
    <source>
        <dbReference type="EMBL" id="KAK8029892.1"/>
    </source>
</evidence>
<dbReference type="PANTHER" id="PTHR31845">
    <property type="entry name" value="FINGER DOMAIN PROTEIN, PUTATIVE-RELATED"/>
    <property type="match status" value="1"/>
</dbReference>
<keyword evidence="2" id="KW-0805">Transcription regulation</keyword>
<evidence type="ECO:0000256" key="2">
    <source>
        <dbReference type="ARBA" id="ARBA00023015"/>
    </source>
</evidence>
<feature type="region of interest" description="Disordered" evidence="6">
    <location>
        <begin position="53"/>
        <end position="79"/>
    </location>
</feature>
<accession>A0ABR1SFR2</accession>
<evidence type="ECO:0000256" key="1">
    <source>
        <dbReference type="ARBA" id="ARBA00004123"/>
    </source>
</evidence>
<dbReference type="Gene3D" id="4.10.240.10">
    <property type="entry name" value="Zn(2)-C6 fungal-type DNA-binding domain"/>
    <property type="match status" value="1"/>
</dbReference>
<organism evidence="8 9">
    <name type="scientific">Apiospora rasikravindrae</name>
    <dbReference type="NCBI Taxonomy" id="990691"/>
    <lineage>
        <taxon>Eukaryota</taxon>
        <taxon>Fungi</taxon>
        <taxon>Dikarya</taxon>
        <taxon>Ascomycota</taxon>
        <taxon>Pezizomycotina</taxon>
        <taxon>Sordariomycetes</taxon>
        <taxon>Xylariomycetidae</taxon>
        <taxon>Amphisphaeriales</taxon>
        <taxon>Apiosporaceae</taxon>
        <taxon>Apiospora</taxon>
    </lineage>
</organism>
<proteinExistence type="predicted"/>
<feature type="compositionally biased region" description="Polar residues" evidence="6">
    <location>
        <begin position="115"/>
        <end position="149"/>
    </location>
</feature>
<dbReference type="PANTHER" id="PTHR31845:SF32">
    <property type="entry name" value="MISCELLANEOUS ZN(II)2CYS6 TRANSCRIPTION FACTOR (EUROFUNG)-RELATED"/>
    <property type="match status" value="1"/>
</dbReference>
<evidence type="ECO:0000256" key="4">
    <source>
        <dbReference type="ARBA" id="ARBA00023163"/>
    </source>
</evidence>
<evidence type="ECO:0000259" key="7">
    <source>
        <dbReference type="PROSITE" id="PS00463"/>
    </source>
</evidence>
<gene>
    <name evidence="8" type="ORF">PG993_011183</name>
</gene>
<dbReference type="CDD" id="cd00067">
    <property type="entry name" value="GAL4"/>
    <property type="match status" value="1"/>
</dbReference>
<comment type="subcellular location">
    <subcellularLocation>
        <location evidence="1">Nucleus</location>
    </subcellularLocation>
</comment>
<keyword evidence="3" id="KW-0238">DNA-binding</keyword>